<protein>
    <submittedName>
        <fullName evidence="3">DUF4212 domain-containing protein</fullName>
    </submittedName>
</protein>
<keyword evidence="1" id="KW-0812">Transmembrane</keyword>
<dbReference type="Proteomes" id="UP001606099">
    <property type="component" value="Unassembled WGS sequence"/>
</dbReference>
<dbReference type="EMBL" id="JBIGHZ010000001">
    <property type="protein sequence ID" value="MFG6447254.1"/>
    <property type="molecule type" value="Genomic_DNA"/>
</dbReference>
<feature type="transmembrane region" description="Helical" evidence="1">
    <location>
        <begin position="27"/>
        <end position="48"/>
    </location>
</feature>
<dbReference type="RefSeq" id="WP_394458625.1">
    <property type="nucleotide sequence ID" value="NZ_JBIGHZ010000001.1"/>
</dbReference>
<organism evidence="3 4">
    <name type="scientific">Roseateles rivi</name>
    <dbReference type="NCBI Taxonomy" id="3299028"/>
    <lineage>
        <taxon>Bacteria</taxon>
        <taxon>Pseudomonadati</taxon>
        <taxon>Pseudomonadota</taxon>
        <taxon>Betaproteobacteria</taxon>
        <taxon>Burkholderiales</taxon>
        <taxon>Sphaerotilaceae</taxon>
        <taxon>Roseateles</taxon>
    </lineage>
</organism>
<dbReference type="Pfam" id="PF13937">
    <property type="entry name" value="DUF4212"/>
    <property type="match status" value="1"/>
</dbReference>
<gene>
    <name evidence="3" type="ORF">ACG0Z6_03245</name>
</gene>
<sequence>MHPPDAAPSPAALRRAALQRHFWRSTLALTVALLFVWFLVSVVVTWFARELSFDFFGWPFSFWMAAQGGLVVFCLIVFFYARTMNRLDELHAAALAQCAAEEAAEPQAAGAPSSGASSG</sequence>
<proteinExistence type="predicted"/>
<evidence type="ECO:0000256" key="1">
    <source>
        <dbReference type="SAM" id="Phobius"/>
    </source>
</evidence>
<dbReference type="NCBIfam" id="TIGR03647">
    <property type="entry name" value="Na_symport_sm"/>
    <property type="match status" value="1"/>
</dbReference>
<keyword evidence="1" id="KW-1133">Transmembrane helix</keyword>
<evidence type="ECO:0000313" key="3">
    <source>
        <dbReference type="EMBL" id="MFG6447254.1"/>
    </source>
</evidence>
<reference evidence="3 4" key="1">
    <citation type="submission" date="2024-08" db="EMBL/GenBank/DDBJ databases">
        <authorList>
            <person name="Lu H."/>
        </authorList>
    </citation>
    <scope>NUCLEOTIDE SEQUENCE [LARGE SCALE GENOMIC DNA]</scope>
    <source>
        <strain evidence="3 4">BYS180W</strain>
    </source>
</reference>
<evidence type="ECO:0000259" key="2">
    <source>
        <dbReference type="Pfam" id="PF13937"/>
    </source>
</evidence>
<name>A0ABW7FSF5_9BURK</name>
<dbReference type="InterPro" id="IPR019886">
    <property type="entry name" value="Na_symporter_ssu"/>
</dbReference>
<keyword evidence="4" id="KW-1185">Reference proteome</keyword>
<feature type="transmembrane region" description="Helical" evidence="1">
    <location>
        <begin position="60"/>
        <end position="81"/>
    </location>
</feature>
<accession>A0ABW7FSF5</accession>
<keyword evidence="1" id="KW-0472">Membrane</keyword>
<comment type="caution">
    <text evidence="3">The sequence shown here is derived from an EMBL/GenBank/DDBJ whole genome shotgun (WGS) entry which is preliminary data.</text>
</comment>
<feature type="domain" description="Sodium symporter small subunit" evidence="2">
    <location>
        <begin position="20"/>
        <end position="92"/>
    </location>
</feature>
<evidence type="ECO:0000313" key="4">
    <source>
        <dbReference type="Proteomes" id="UP001606099"/>
    </source>
</evidence>